<proteinExistence type="predicted"/>
<dbReference type="PANTHER" id="PTHR47435">
    <property type="entry name" value="KELCH REPEAT PROTEIN (AFU_ORTHOLOGUE AFUA_5G12780)"/>
    <property type="match status" value="1"/>
</dbReference>
<dbReference type="InterPro" id="IPR015915">
    <property type="entry name" value="Kelch-typ_b-propeller"/>
</dbReference>
<feature type="transmembrane region" description="Helical" evidence="4">
    <location>
        <begin position="366"/>
        <end position="385"/>
    </location>
</feature>
<accession>A0ABR3B9S5</accession>
<evidence type="ECO:0000256" key="2">
    <source>
        <dbReference type="ARBA" id="ARBA00023004"/>
    </source>
</evidence>
<evidence type="ECO:0000256" key="3">
    <source>
        <dbReference type="SAM" id="Coils"/>
    </source>
</evidence>
<organism evidence="5 6">
    <name type="scientific">Phycomyces blakesleeanus</name>
    <dbReference type="NCBI Taxonomy" id="4837"/>
    <lineage>
        <taxon>Eukaryota</taxon>
        <taxon>Fungi</taxon>
        <taxon>Fungi incertae sedis</taxon>
        <taxon>Mucoromycota</taxon>
        <taxon>Mucoromycotina</taxon>
        <taxon>Mucoromycetes</taxon>
        <taxon>Mucorales</taxon>
        <taxon>Phycomycetaceae</taxon>
        <taxon>Phycomyces</taxon>
    </lineage>
</organism>
<keyword evidence="2" id="KW-0408">Iron</keyword>
<protein>
    <submittedName>
        <fullName evidence="5">Uncharacterized protein</fullName>
    </submittedName>
</protein>
<dbReference type="Proteomes" id="UP001448207">
    <property type="component" value="Unassembled WGS sequence"/>
</dbReference>
<keyword evidence="1" id="KW-0677">Repeat</keyword>
<name>A0ABR3B9S5_PHYBL</name>
<dbReference type="Pfam" id="PF24681">
    <property type="entry name" value="Kelch_KLHDC2_KLHL20_DRC7"/>
    <property type="match status" value="1"/>
</dbReference>
<dbReference type="PANTHER" id="PTHR47435:SF4">
    <property type="entry name" value="KELCH REPEAT PROTEIN (AFU_ORTHOLOGUE AFUA_5G12780)"/>
    <property type="match status" value="1"/>
</dbReference>
<evidence type="ECO:0000313" key="6">
    <source>
        <dbReference type="Proteomes" id="UP001448207"/>
    </source>
</evidence>
<keyword evidence="4" id="KW-0472">Membrane</keyword>
<evidence type="ECO:0000256" key="4">
    <source>
        <dbReference type="SAM" id="Phobius"/>
    </source>
</evidence>
<comment type="caution">
    <text evidence="5">The sequence shown here is derived from an EMBL/GenBank/DDBJ whole genome shotgun (WGS) entry which is preliminary data.</text>
</comment>
<keyword evidence="4" id="KW-0812">Transmembrane</keyword>
<gene>
    <name evidence="5" type="ORF">J3Q64DRAFT_1868828</name>
</gene>
<feature type="coiled-coil region" evidence="3">
    <location>
        <begin position="736"/>
        <end position="763"/>
    </location>
</feature>
<evidence type="ECO:0000256" key="1">
    <source>
        <dbReference type="ARBA" id="ARBA00022737"/>
    </source>
</evidence>
<keyword evidence="3" id="KW-0175">Coiled coil</keyword>
<dbReference type="EMBL" id="JBCLYO010000002">
    <property type="protein sequence ID" value="KAL0092788.1"/>
    <property type="molecule type" value="Genomic_DNA"/>
</dbReference>
<keyword evidence="4" id="KW-1133">Transmembrane helix</keyword>
<sequence length="815" mass="92336">MAPEASNAITNRTMPATFSYNNRLYTYGGQVPESSSSNTFSFISLSTEEDSKGQLIYETVLQNNPGPSCSYSQAVVLQDNHTALLFTGIDDNKQNDNETIRTYIYDLQSQGGSWKEIFTAIDAPGPNLRTYFTATLAPNGKAYIYGGGSINLASSFNDLWVFDPTSLEYVNLTQSSQICRYGHTATALPINAVVTGYLVGPDKKTIFVFGGKNGSTSEDTEYYGDLFLLDTNIWMWSKLQTPNGPYYGRVGSSMGFIDTNLLAIAYGNFSFPSANDIDILYLTDKNYYQSNWIGGPEYLLSFVQKLQPHESMNGGTIAGITIGAILSATIIGFCIWKTFKDTYYLPNLLYNFIWEQRSGEPMWTEISRLIVQFVFTFLFLAYLVFSIQQALDSPTTSITMREKVSYVSVPDIRFCIEGLDMSAEPTSQEYDEFKYRISCITDKGTRCSEFVTMLDTSIHLPIFEDTIGRSTCYLFSPPSWLHLGYTDDGYSNGTKLQFTFNGNMETSVTIRITQYPPGMDPNIQVYGLEVSNVPLLMTNQAFEEWAIRDTEGKSDPNTFTLYTNEALVMQYQIKDHQYLEETGWNRIGFLPHYKHTPEISSLYVKNNFSMVREQFTTFDGEIFGSTTVYPIDYVTIIEQDQKMHTILNSLGSVGGILSLMVGIQAWLFGFRPKSPWGVVQRWSRGPMKRSLGRNLQTKFDTLDTPVPFVNPVNVRFADTDKVSNGQIDESKIMLLEDQKDEELRDLRDRLGLMEKRMQLTERLLETYYVNDEIFKELDLAIDCHKKRSSVVTVVEEASSNNDTLLRRRVTNTNLD</sequence>
<evidence type="ECO:0000313" key="5">
    <source>
        <dbReference type="EMBL" id="KAL0092788.1"/>
    </source>
</evidence>
<dbReference type="Gene3D" id="2.120.10.80">
    <property type="entry name" value="Kelch-type beta propeller"/>
    <property type="match status" value="1"/>
</dbReference>
<dbReference type="SUPFAM" id="SSF117281">
    <property type="entry name" value="Kelch motif"/>
    <property type="match status" value="1"/>
</dbReference>
<reference evidence="5 6" key="1">
    <citation type="submission" date="2024-04" db="EMBL/GenBank/DDBJ databases">
        <title>Symmetric and asymmetric DNA N6-adenine methylation regulates different biological responses in Mucorales.</title>
        <authorList>
            <consortium name="Lawrence Berkeley National Laboratory"/>
            <person name="Lax C."/>
            <person name="Mondo S.J."/>
            <person name="Osorio-Concepcion M."/>
            <person name="Muszewska A."/>
            <person name="Corrochano-Luque M."/>
            <person name="Gutierrez G."/>
            <person name="Riley R."/>
            <person name="Lipzen A."/>
            <person name="Guo J."/>
            <person name="Hundley H."/>
            <person name="Amirebrahimi M."/>
            <person name="Ng V."/>
            <person name="Lorenzo-Gutierrez D."/>
            <person name="Binder U."/>
            <person name="Yang J."/>
            <person name="Song Y."/>
            <person name="Canovas D."/>
            <person name="Navarro E."/>
            <person name="Freitag M."/>
            <person name="Gabaldon T."/>
            <person name="Grigoriev I.V."/>
            <person name="Corrochano L.M."/>
            <person name="Nicolas F.E."/>
            <person name="Garre V."/>
        </authorList>
    </citation>
    <scope>NUCLEOTIDE SEQUENCE [LARGE SCALE GENOMIC DNA]</scope>
    <source>
        <strain evidence="5 6">L51</strain>
    </source>
</reference>
<keyword evidence="6" id="KW-1185">Reference proteome</keyword>
<feature type="transmembrane region" description="Helical" evidence="4">
    <location>
        <begin position="317"/>
        <end position="336"/>
    </location>
</feature>